<proteinExistence type="predicted"/>
<dbReference type="AlphaFoldDB" id="A9UV79"/>
<feature type="chain" id="PRO_5002744748" description="C2H2-type domain-containing protein" evidence="1">
    <location>
        <begin position="20"/>
        <end position="272"/>
    </location>
</feature>
<dbReference type="RefSeq" id="XP_001744330.1">
    <property type="nucleotide sequence ID" value="XM_001744278.1"/>
</dbReference>
<protein>
    <recommendedName>
        <fullName evidence="2">C2H2-type domain-containing protein</fullName>
    </recommendedName>
</protein>
<gene>
    <name evidence="3" type="ORF">MONBRDRAFT_23916</name>
</gene>
<dbReference type="EMBL" id="CH991546">
    <property type="protein sequence ID" value="EDQ91033.1"/>
    <property type="molecule type" value="Genomic_DNA"/>
</dbReference>
<evidence type="ECO:0000259" key="2">
    <source>
        <dbReference type="PROSITE" id="PS00028"/>
    </source>
</evidence>
<dbReference type="InParanoid" id="A9UV79"/>
<accession>A9UV79</accession>
<dbReference type="InterPro" id="IPR013087">
    <property type="entry name" value="Znf_C2H2_type"/>
</dbReference>
<organism evidence="3 4">
    <name type="scientific">Monosiga brevicollis</name>
    <name type="common">Choanoflagellate</name>
    <dbReference type="NCBI Taxonomy" id="81824"/>
    <lineage>
        <taxon>Eukaryota</taxon>
        <taxon>Choanoflagellata</taxon>
        <taxon>Craspedida</taxon>
        <taxon>Salpingoecidae</taxon>
        <taxon>Monosiga</taxon>
    </lineage>
</organism>
<dbReference type="PROSITE" id="PS00028">
    <property type="entry name" value="ZINC_FINGER_C2H2_1"/>
    <property type="match status" value="1"/>
</dbReference>
<keyword evidence="1" id="KW-0732">Signal</keyword>
<keyword evidence="4" id="KW-1185">Reference proteome</keyword>
<name>A9UV79_MONBE</name>
<reference evidence="3 4" key="1">
    <citation type="journal article" date="2008" name="Nature">
        <title>The genome of the choanoflagellate Monosiga brevicollis and the origin of metazoans.</title>
        <authorList>
            <consortium name="JGI Sequencing"/>
            <person name="King N."/>
            <person name="Westbrook M.J."/>
            <person name="Young S.L."/>
            <person name="Kuo A."/>
            <person name="Abedin M."/>
            <person name="Chapman J."/>
            <person name="Fairclough S."/>
            <person name="Hellsten U."/>
            <person name="Isogai Y."/>
            <person name="Letunic I."/>
            <person name="Marr M."/>
            <person name="Pincus D."/>
            <person name="Putnam N."/>
            <person name="Rokas A."/>
            <person name="Wright K.J."/>
            <person name="Zuzow R."/>
            <person name="Dirks W."/>
            <person name="Good M."/>
            <person name="Goodstein D."/>
            <person name="Lemons D."/>
            <person name="Li W."/>
            <person name="Lyons J.B."/>
            <person name="Morris A."/>
            <person name="Nichols S."/>
            <person name="Richter D.J."/>
            <person name="Salamov A."/>
            <person name="Bork P."/>
            <person name="Lim W.A."/>
            <person name="Manning G."/>
            <person name="Miller W.T."/>
            <person name="McGinnis W."/>
            <person name="Shapiro H."/>
            <person name="Tjian R."/>
            <person name="Grigoriev I.V."/>
            <person name="Rokhsar D."/>
        </authorList>
    </citation>
    <scope>NUCLEOTIDE SEQUENCE [LARGE SCALE GENOMIC DNA]</scope>
    <source>
        <strain evidence="4">MX1 / ATCC 50154</strain>
    </source>
</reference>
<dbReference type="GeneID" id="5889584"/>
<dbReference type="KEGG" id="mbr:MONBRDRAFT_23916"/>
<feature type="signal peptide" evidence="1">
    <location>
        <begin position="1"/>
        <end position="19"/>
    </location>
</feature>
<sequence length="272" mass="30031">MALTVAAAVLLVLVVGAVCQGAGSGPEAAVRGDLIELAQRCNQTESRRAMAALEQVLYPFQPLTPSESCPWIVEHDLFYELNRDADVTAKGQPACLFCGKAFENAVFLDQHYPRRHLPTFLDLPNPDRRLCLADSCDVLQCAAYSEGAELWAFAHQPCSPGQYDMAQVRCRATIDTCFPDHPQHAAMVERICGRLSCAFHEHLKHETRHYSGLEVTQLLLAVLASFVSLLFYLSQILPVAPPTVHNTGKTIEEVNISAWLRTLAEGRQRSTS</sequence>
<evidence type="ECO:0000256" key="1">
    <source>
        <dbReference type="SAM" id="SignalP"/>
    </source>
</evidence>
<feature type="domain" description="C2H2-type" evidence="2">
    <location>
        <begin position="95"/>
        <end position="116"/>
    </location>
</feature>
<dbReference type="PANTHER" id="PTHR21385">
    <property type="entry name" value="ZINC FINGER PROTEIN-RELATED"/>
    <property type="match status" value="1"/>
</dbReference>
<dbReference type="PANTHER" id="PTHR21385:SF0">
    <property type="entry name" value="RE51073P"/>
    <property type="match status" value="1"/>
</dbReference>
<dbReference type="Proteomes" id="UP000001357">
    <property type="component" value="Unassembled WGS sequence"/>
</dbReference>
<dbReference type="OMA" id="YLHQREM"/>
<evidence type="ECO:0000313" key="3">
    <source>
        <dbReference type="EMBL" id="EDQ91033.1"/>
    </source>
</evidence>
<evidence type="ECO:0000313" key="4">
    <source>
        <dbReference type="Proteomes" id="UP000001357"/>
    </source>
</evidence>